<dbReference type="GO" id="GO:0005886">
    <property type="term" value="C:plasma membrane"/>
    <property type="evidence" value="ECO:0007669"/>
    <property type="project" value="TreeGrafter"/>
</dbReference>
<feature type="transmembrane region" description="Helical" evidence="8">
    <location>
        <begin position="578"/>
        <end position="599"/>
    </location>
</feature>
<dbReference type="PROSITE" id="PS51202">
    <property type="entry name" value="RCK_C"/>
    <property type="match status" value="1"/>
</dbReference>
<keyword evidence="5 8" id="KW-1133">Transmembrane helix</keyword>
<evidence type="ECO:0000256" key="7">
    <source>
        <dbReference type="SAM" id="MobiDB-lite"/>
    </source>
</evidence>
<protein>
    <submittedName>
        <fullName evidence="10">SLC13 family permease</fullName>
    </submittedName>
</protein>
<proteinExistence type="predicted"/>
<evidence type="ECO:0000259" key="9">
    <source>
        <dbReference type="PROSITE" id="PS51202"/>
    </source>
</evidence>
<dbReference type="RefSeq" id="WP_160063135.1">
    <property type="nucleotide sequence ID" value="NZ_WUYX01000019.1"/>
</dbReference>
<evidence type="ECO:0000256" key="5">
    <source>
        <dbReference type="ARBA" id="ARBA00022989"/>
    </source>
</evidence>
<feature type="transmembrane region" description="Helical" evidence="8">
    <location>
        <begin position="631"/>
        <end position="651"/>
    </location>
</feature>
<evidence type="ECO:0000313" key="11">
    <source>
        <dbReference type="Proteomes" id="UP000434101"/>
    </source>
</evidence>
<keyword evidence="2" id="KW-0813">Transport</keyword>
<evidence type="ECO:0000256" key="1">
    <source>
        <dbReference type="ARBA" id="ARBA00004141"/>
    </source>
</evidence>
<feature type="region of interest" description="Disordered" evidence="7">
    <location>
        <begin position="269"/>
        <end position="338"/>
    </location>
</feature>
<dbReference type="InterPro" id="IPR006037">
    <property type="entry name" value="RCK_C"/>
</dbReference>
<keyword evidence="3 8" id="KW-0812">Transmembrane</keyword>
<comment type="caution">
    <text evidence="10">The sequence shown here is derived from an EMBL/GenBank/DDBJ whole genome shotgun (WGS) entry which is preliminary data.</text>
</comment>
<dbReference type="SUPFAM" id="SSF116726">
    <property type="entry name" value="TrkA C-terminal domain-like"/>
    <property type="match status" value="2"/>
</dbReference>
<dbReference type="GO" id="GO:0006813">
    <property type="term" value="P:potassium ion transport"/>
    <property type="evidence" value="ECO:0007669"/>
    <property type="project" value="InterPro"/>
</dbReference>
<dbReference type="Pfam" id="PF03600">
    <property type="entry name" value="CitMHS"/>
    <property type="match status" value="1"/>
</dbReference>
<dbReference type="InterPro" id="IPR004680">
    <property type="entry name" value="Cit_transptr-like_dom"/>
</dbReference>
<dbReference type="InterPro" id="IPR051679">
    <property type="entry name" value="DASS-Related_Transporters"/>
</dbReference>
<dbReference type="AlphaFoldDB" id="A0A6B0VJR2"/>
<feature type="domain" description="RCK C-terminal" evidence="9">
    <location>
        <begin position="391"/>
        <end position="475"/>
    </location>
</feature>
<dbReference type="Pfam" id="PF02080">
    <property type="entry name" value="TrkA_C"/>
    <property type="match status" value="1"/>
</dbReference>
<feature type="transmembrane region" description="Helical" evidence="8">
    <location>
        <begin position="143"/>
        <end position="161"/>
    </location>
</feature>
<feature type="compositionally biased region" description="Low complexity" evidence="7">
    <location>
        <begin position="316"/>
        <end position="333"/>
    </location>
</feature>
<feature type="transmembrane region" description="Helical" evidence="8">
    <location>
        <begin position="671"/>
        <end position="691"/>
    </location>
</feature>
<gene>
    <name evidence="10" type="ORF">GS429_04495</name>
</gene>
<organism evidence="10 11">
    <name type="scientific">Natronorubrum halalkaliphilum</name>
    <dbReference type="NCBI Taxonomy" id="2691917"/>
    <lineage>
        <taxon>Archaea</taxon>
        <taxon>Methanobacteriati</taxon>
        <taxon>Methanobacteriota</taxon>
        <taxon>Stenosarchaea group</taxon>
        <taxon>Halobacteria</taxon>
        <taxon>Halobacteriales</taxon>
        <taxon>Natrialbaceae</taxon>
        <taxon>Natronorubrum</taxon>
    </lineage>
</organism>
<keyword evidence="6 8" id="KW-0472">Membrane</keyword>
<dbReference type="PANTHER" id="PTHR43652">
    <property type="entry name" value="BASIC AMINO ACID ANTIPORTER YFCC-RELATED"/>
    <property type="match status" value="1"/>
</dbReference>
<keyword evidence="4" id="KW-0677">Repeat</keyword>
<feature type="compositionally biased region" description="Basic and acidic residues" evidence="7">
    <location>
        <begin position="269"/>
        <end position="283"/>
    </location>
</feature>
<evidence type="ECO:0000256" key="2">
    <source>
        <dbReference type="ARBA" id="ARBA00022448"/>
    </source>
</evidence>
<reference evidence="10 11" key="1">
    <citation type="submission" date="2020-01" db="EMBL/GenBank/DDBJ databases">
        <title>Natronorubrum sp. JWXQ-INN 674 isolated from Inner Mongolia Autonomous Region of China.</title>
        <authorList>
            <person name="Xue Q."/>
        </authorList>
    </citation>
    <scope>NUCLEOTIDE SEQUENCE [LARGE SCALE GENOMIC DNA]</scope>
    <source>
        <strain evidence="10 11">JWXQ-INN-674</strain>
    </source>
</reference>
<keyword evidence="11" id="KW-1185">Reference proteome</keyword>
<evidence type="ECO:0000256" key="3">
    <source>
        <dbReference type="ARBA" id="ARBA00022692"/>
    </source>
</evidence>
<name>A0A6B0VJR2_9EURY</name>
<evidence type="ECO:0000256" key="4">
    <source>
        <dbReference type="ARBA" id="ARBA00022737"/>
    </source>
</evidence>
<feature type="transmembrane region" description="Helical" evidence="8">
    <location>
        <begin position="547"/>
        <end position="566"/>
    </location>
</feature>
<evidence type="ECO:0000256" key="6">
    <source>
        <dbReference type="ARBA" id="ARBA00023136"/>
    </source>
</evidence>
<dbReference type="GO" id="GO:0008324">
    <property type="term" value="F:monoatomic cation transmembrane transporter activity"/>
    <property type="evidence" value="ECO:0007669"/>
    <property type="project" value="InterPro"/>
</dbReference>
<comment type="subcellular location">
    <subcellularLocation>
        <location evidence="1">Membrane</location>
        <topology evidence="1">Multi-pass membrane protein</topology>
    </subcellularLocation>
</comment>
<dbReference type="InterPro" id="IPR036721">
    <property type="entry name" value="RCK_C_sf"/>
</dbReference>
<dbReference type="PANTHER" id="PTHR43652:SF2">
    <property type="entry name" value="BASIC AMINO ACID ANTIPORTER YFCC-RELATED"/>
    <property type="match status" value="1"/>
</dbReference>
<feature type="transmembrane region" description="Helical" evidence="8">
    <location>
        <begin position="181"/>
        <end position="202"/>
    </location>
</feature>
<feature type="transmembrane region" description="Helical" evidence="8">
    <location>
        <begin position="54"/>
        <end position="73"/>
    </location>
</feature>
<sequence length="693" mass="72513">MIDGVSTGALVVFGLIGVALVLFVTEAIPNDVTAIGIIVSLAALEPVTGVGHQAAISGFASTATITIVAMYMLSSAIQKTGVVQRLGVSLARFTNGSEKRALAATICTTGPLAGFINNTPVVAIFIPMISELAEKTGISPSKLLLPLSYAAILGGTLTLIGTSTNLLASEFAVELLGRQPLGMFEFSLLGFLVLLVGLAYLATVGRWLTPARIPVDADLVEEFDLEDHLTAVRVREDSTPVGLTVGELEARTDANVRVLQLRRDGEERREQRVLEYDGERSEGGDGGNIDLGGTSLDSCDDAMGEQQRSRDDDSRVATSGEAVATAAGATSDAPVGETEPVATAGETFVAVGSDQRIRAGDVLTVHGSLQAVNRFVGNQDLQQLVRKRVTEETFDEASSEDVLAKAVVPADSGFVDETLAETNLRTFYGTTVLAIRREGELLRTELGDVRLAAGDVLLLQTDPDAIEHFTKSTDLLFVDEDAFDRLADTDLEELAPLSSKTPLTIGIMAGVIGAAALNVAPIVITAFAGVFLMVVTGCLSITDAYDAVSWNIIFLLAGVIPLGIALEATGGSQIIASGLVATADVLPLLLVLLLFYVVTGLLANVITPVATVVLMIPVAVDAATSLGASTFSFLLAVMFASATSFMTPVGYQTNLMVYGPGGYEFADFLRVGGPLQFLLAVVTTVGIALIWGL</sequence>
<dbReference type="EMBL" id="WUYX01000019">
    <property type="protein sequence ID" value="MXV61335.1"/>
    <property type="molecule type" value="Genomic_DNA"/>
</dbReference>
<accession>A0A6B0VJR2</accession>
<evidence type="ECO:0000313" key="10">
    <source>
        <dbReference type="EMBL" id="MXV61335.1"/>
    </source>
</evidence>
<evidence type="ECO:0000256" key="8">
    <source>
        <dbReference type="SAM" id="Phobius"/>
    </source>
</evidence>
<feature type="transmembrane region" description="Helical" evidence="8">
    <location>
        <begin position="507"/>
        <end position="535"/>
    </location>
</feature>
<feature type="transmembrane region" description="Helical" evidence="8">
    <location>
        <begin position="605"/>
        <end position="624"/>
    </location>
</feature>
<dbReference type="Gene3D" id="3.30.70.1450">
    <property type="entry name" value="Regulator of K+ conductance, C-terminal domain"/>
    <property type="match status" value="2"/>
</dbReference>
<feature type="transmembrane region" description="Helical" evidence="8">
    <location>
        <begin position="6"/>
        <end position="25"/>
    </location>
</feature>
<dbReference type="Proteomes" id="UP000434101">
    <property type="component" value="Unassembled WGS sequence"/>
</dbReference>
<dbReference type="OrthoDB" id="21388at2157"/>